<reference evidence="2" key="1">
    <citation type="journal article" date="2020" name="Stud. Mycol.">
        <title>101 Dothideomycetes genomes: a test case for predicting lifestyles and emergence of pathogens.</title>
        <authorList>
            <person name="Haridas S."/>
            <person name="Albert R."/>
            <person name="Binder M."/>
            <person name="Bloem J."/>
            <person name="Labutti K."/>
            <person name="Salamov A."/>
            <person name="Andreopoulos B."/>
            <person name="Baker S."/>
            <person name="Barry K."/>
            <person name="Bills G."/>
            <person name="Bluhm B."/>
            <person name="Cannon C."/>
            <person name="Castanera R."/>
            <person name="Culley D."/>
            <person name="Daum C."/>
            <person name="Ezra D."/>
            <person name="Gonzalez J."/>
            <person name="Henrissat B."/>
            <person name="Kuo A."/>
            <person name="Liang C."/>
            <person name="Lipzen A."/>
            <person name="Lutzoni F."/>
            <person name="Magnuson J."/>
            <person name="Mondo S."/>
            <person name="Nolan M."/>
            <person name="Ohm R."/>
            <person name="Pangilinan J."/>
            <person name="Park H.-J."/>
            <person name="Ramirez L."/>
            <person name="Alfaro M."/>
            <person name="Sun H."/>
            <person name="Tritt A."/>
            <person name="Yoshinaga Y."/>
            <person name="Zwiers L.-H."/>
            <person name="Turgeon B."/>
            <person name="Goodwin S."/>
            <person name="Spatafora J."/>
            <person name="Crous P."/>
            <person name="Grigoriev I."/>
        </authorList>
    </citation>
    <scope>NUCLEOTIDE SEQUENCE</scope>
    <source>
        <strain evidence="2">ATCC 74209</strain>
    </source>
</reference>
<dbReference type="OrthoDB" id="3750170at2759"/>
<sequence>MRLYIILPALATLSGLASAAVQEYFQVKQENNQFQACFIEGHEYWFCSKPLPGRWQDHTTLVQLGCGYRFQFKKNRAVEITSDNGWYCGYKSHGTLDWDEEEEKFVGELITDHPNC</sequence>
<dbReference type="Proteomes" id="UP000799536">
    <property type="component" value="Unassembled WGS sequence"/>
</dbReference>
<protein>
    <submittedName>
        <fullName evidence="2">Uncharacterized protein</fullName>
    </submittedName>
</protein>
<dbReference type="AlphaFoldDB" id="A0A9P4JXV1"/>
<keyword evidence="1" id="KW-0732">Signal</keyword>
<comment type="caution">
    <text evidence="2">The sequence shown here is derived from an EMBL/GenBank/DDBJ whole genome shotgun (WGS) entry which is preliminary data.</text>
</comment>
<evidence type="ECO:0000313" key="2">
    <source>
        <dbReference type="EMBL" id="KAF2204508.1"/>
    </source>
</evidence>
<evidence type="ECO:0000313" key="3">
    <source>
        <dbReference type="Proteomes" id="UP000799536"/>
    </source>
</evidence>
<gene>
    <name evidence="2" type="ORF">GQ43DRAFT_460667</name>
</gene>
<accession>A0A9P4JXV1</accession>
<dbReference type="EMBL" id="ML993874">
    <property type="protein sequence ID" value="KAF2204508.1"/>
    <property type="molecule type" value="Genomic_DNA"/>
</dbReference>
<evidence type="ECO:0000256" key="1">
    <source>
        <dbReference type="SAM" id="SignalP"/>
    </source>
</evidence>
<feature type="chain" id="PRO_5040116294" evidence="1">
    <location>
        <begin position="20"/>
        <end position="116"/>
    </location>
</feature>
<keyword evidence="3" id="KW-1185">Reference proteome</keyword>
<proteinExistence type="predicted"/>
<name>A0A9P4JXV1_9PLEO</name>
<organism evidence="2 3">
    <name type="scientific">Delitschia confertaspora ATCC 74209</name>
    <dbReference type="NCBI Taxonomy" id="1513339"/>
    <lineage>
        <taxon>Eukaryota</taxon>
        <taxon>Fungi</taxon>
        <taxon>Dikarya</taxon>
        <taxon>Ascomycota</taxon>
        <taxon>Pezizomycotina</taxon>
        <taxon>Dothideomycetes</taxon>
        <taxon>Pleosporomycetidae</taxon>
        <taxon>Pleosporales</taxon>
        <taxon>Delitschiaceae</taxon>
        <taxon>Delitschia</taxon>
    </lineage>
</organism>
<feature type="signal peptide" evidence="1">
    <location>
        <begin position="1"/>
        <end position="19"/>
    </location>
</feature>